<dbReference type="SUPFAM" id="SSF55874">
    <property type="entry name" value="ATPase domain of HSP90 chaperone/DNA topoisomerase II/histidine kinase"/>
    <property type="match status" value="1"/>
</dbReference>
<evidence type="ECO:0000256" key="2">
    <source>
        <dbReference type="ARBA" id="ARBA00004236"/>
    </source>
</evidence>
<dbReference type="Pfam" id="PF02518">
    <property type="entry name" value="HATPase_c"/>
    <property type="match status" value="1"/>
</dbReference>
<dbReference type="Pfam" id="PF00672">
    <property type="entry name" value="HAMP"/>
    <property type="match status" value="1"/>
</dbReference>
<evidence type="ECO:0000256" key="8">
    <source>
        <dbReference type="ARBA" id="ARBA00022989"/>
    </source>
</evidence>
<feature type="region of interest" description="Disordered" evidence="11">
    <location>
        <begin position="453"/>
        <end position="489"/>
    </location>
</feature>
<proteinExistence type="predicted"/>
<dbReference type="Proteomes" id="UP000199086">
    <property type="component" value="Unassembled WGS sequence"/>
</dbReference>
<evidence type="ECO:0000259" key="13">
    <source>
        <dbReference type="PROSITE" id="PS50109"/>
    </source>
</evidence>
<keyword evidence="8 12" id="KW-1133">Transmembrane helix</keyword>
<evidence type="ECO:0000313" key="15">
    <source>
        <dbReference type="EMBL" id="SDB94476.1"/>
    </source>
</evidence>
<dbReference type="GO" id="GO:0000155">
    <property type="term" value="F:phosphorelay sensor kinase activity"/>
    <property type="evidence" value="ECO:0007669"/>
    <property type="project" value="InterPro"/>
</dbReference>
<dbReference type="SMART" id="SM00387">
    <property type="entry name" value="HATPase_c"/>
    <property type="match status" value="1"/>
</dbReference>
<dbReference type="PANTHER" id="PTHR45436:SF5">
    <property type="entry name" value="SENSOR HISTIDINE KINASE TRCS"/>
    <property type="match status" value="1"/>
</dbReference>
<keyword evidence="16" id="KW-1185">Reference proteome</keyword>
<dbReference type="PRINTS" id="PR00344">
    <property type="entry name" value="BCTRLSENSOR"/>
</dbReference>
<dbReference type="EC" id="2.7.13.3" evidence="3"/>
<evidence type="ECO:0000256" key="12">
    <source>
        <dbReference type="SAM" id="Phobius"/>
    </source>
</evidence>
<name>A0A1G6HLZ7_9ACTN</name>
<dbReference type="Gene3D" id="3.30.565.10">
    <property type="entry name" value="Histidine kinase-like ATPase, C-terminal domain"/>
    <property type="match status" value="1"/>
</dbReference>
<dbReference type="InterPro" id="IPR003660">
    <property type="entry name" value="HAMP_dom"/>
</dbReference>
<keyword evidence="7 15" id="KW-0418">Kinase</keyword>
<dbReference type="SMART" id="SM00304">
    <property type="entry name" value="HAMP"/>
    <property type="match status" value="1"/>
</dbReference>
<keyword evidence="10 12" id="KW-0472">Membrane</keyword>
<dbReference type="InterPro" id="IPR003661">
    <property type="entry name" value="HisK_dim/P_dom"/>
</dbReference>
<sequence length="489" mass="52044">MSRILLAVGMRAKLAVATMAIVGLALVMGTGIVSLALYSALTSSLKTQATAQLQAIVDLVGREGLEGLNGETGAEVGAVVQLIDAQGRLLYGSRPGAPLTTLHPAVGQVLVEGITPLPTLKDIPGPVTAATGVLIDDHPVTAVVALPQVSQREAVTTVLKLLLLGTPVIVLASGIIAWWLISRSLRPVEGIRRTVESISSRHLGARVPVSGTDDEIGRLALTMNEMLDRLERGRRQQNQFVADASHELRSPLASLHTALDMGAGDPSGQRWRSLAPVMATETHRMERLVDDLLTLARGDAGTVPATRWRDVDLDDLVVEEARRPRSPGRVEVTFDVRPARVRGDRLQLVRVLRNLADNAVRAATSRVVLSVAPEGTQAVVRVEDDGPGIPADQRERVFERFVRLDEARTRDGGGSGLGLAIVRELVALHGGSVAVDRSGLGGARFTIRLPLHRQAPPEEDSIGQTVPAAPDRPGQDVLDQDTGGLSTSR</sequence>
<evidence type="ECO:0000256" key="10">
    <source>
        <dbReference type="ARBA" id="ARBA00023136"/>
    </source>
</evidence>
<dbReference type="InterPro" id="IPR004358">
    <property type="entry name" value="Sig_transdc_His_kin-like_C"/>
</dbReference>
<protein>
    <recommendedName>
        <fullName evidence="3">histidine kinase</fullName>
        <ecNumber evidence="3">2.7.13.3</ecNumber>
    </recommendedName>
</protein>
<dbReference type="InterPro" id="IPR003594">
    <property type="entry name" value="HATPase_dom"/>
</dbReference>
<dbReference type="Gene3D" id="6.10.340.10">
    <property type="match status" value="1"/>
</dbReference>
<keyword evidence="4" id="KW-0597">Phosphoprotein</keyword>
<dbReference type="AlphaFoldDB" id="A0A1G6HLZ7"/>
<dbReference type="SUPFAM" id="SSF47384">
    <property type="entry name" value="Homodimeric domain of signal transducing histidine kinase"/>
    <property type="match status" value="1"/>
</dbReference>
<evidence type="ECO:0000256" key="7">
    <source>
        <dbReference type="ARBA" id="ARBA00022777"/>
    </source>
</evidence>
<comment type="catalytic activity">
    <reaction evidence="1">
        <text>ATP + protein L-histidine = ADP + protein N-phospho-L-histidine.</text>
        <dbReference type="EC" id="2.7.13.3"/>
    </reaction>
</comment>
<keyword evidence="5" id="KW-0808">Transferase</keyword>
<keyword evidence="9" id="KW-0902">Two-component regulatory system</keyword>
<feature type="domain" description="Histidine kinase" evidence="13">
    <location>
        <begin position="243"/>
        <end position="453"/>
    </location>
</feature>
<feature type="domain" description="HAMP" evidence="14">
    <location>
        <begin position="182"/>
        <end position="235"/>
    </location>
</feature>
<dbReference type="SUPFAM" id="SSF158472">
    <property type="entry name" value="HAMP domain-like"/>
    <property type="match status" value="1"/>
</dbReference>
<dbReference type="InterPro" id="IPR036097">
    <property type="entry name" value="HisK_dim/P_sf"/>
</dbReference>
<evidence type="ECO:0000256" key="11">
    <source>
        <dbReference type="SAM" id="MobiDB-lite"/>
    </source>
</evidence>
<dbReference type="InterPro" id="IPR036890">
    <property type="entry name" value="HATPase_C_sf"/>
</dbReference>
<evidence type="ECO:0000256" key="6">
    <source>
        <dbReference type="ARBA" id="ARBA00022692"/>
    </source>
</evidence>
<dbReference type="Gene3D" id="1.10.287.130">
    <property type="match status" value="1"/>
</dbReference>
<dbReference type="CDD" id="cd00082">
    <property type="entry name" value="HisKA"/>
    <property type="match status" value="1"/>
</dbReference>
<dbReference type="CDD" id="cd06225">
    <property type="entry name" value="HAMP"/>
    <property type="match status" value="1"/>
</dbReference>
<dbReference type="Pfam" id="PF00512">
    <property type="entry name" value="HisKA"/>
    <property type="match status" value="1"/>
</dbReference>
<evidence type="ECO:0000256" key="9">
    <source>
        <dbReference type="ARBA" id="ARBA00023012"/>
    </source>
</evidence>
<accession>A0A1G6HLZ7</accession>
<dbReference type="SMART" id="SM00388">
    <property type="entry name" value="HisKA"/>
    <property type="match status" value="1"/>
</dbReference>
<gene>
    <name evidence="15" type="ORF">GA0111570_11113</name>
</gene>
<feature type="transmembrane region" description="Helical" evidence="12">
    <location>
        <begin position="161"/>
        <end position="181"/>
    </location>
</feature>
<keyword evidence="6 12" id="KW-0812">Transmembrane</keyword>
<dbReference type="GO" id="GO:0005886">
    <property type="term" value="C:plasma membrane"/>
    <property type="evidence" value="ECO:0007669"/>
    <property type="project" value="UniProtKB-SubCell"/>
</dbReference>
<dbReference type="InterPro" id="IPR005467">
    <property type="entry name" value="His_kinase_dom"/>
</dbReference>
<dbReference type="STRING" id="1577474.GA0111570_11113"/>
<evidence type="ECO:0000256" key="4">
    <source>
        <dbReference type="ARBA" id="ARBA00022553"/>
    </source>
</evidence>
<feature type="transmembrane region" description="Helical" evidence="12">
    <location>
        <begin position="12"/>
        <end position="38"/>
    </location>
</feature>
<evidence type="ECO:0000313" key="16">
    <source>
        <dbReference type="Proteomes" id="UP000199086"/>
    </source>
</evidence>
<dbReference type="PANTHER" id="PTHR45436">
    <property type="entry name" value="SENSOR HISTIDINE KINASE YKOH"/>
    <property type="match status" value="1"/>
</dbReference>
<reference evidence="15 16" key="1">
    <citation type="submission" date="2016-06" db="EMBL/GenBank/DDBJ databases">
        <authorList>
            <person name="Olsen C.W."/>
            <person name="Carey S."/>
            <person name="Hinshaw L."/>
            <person name="Karasin A.I."/>
        </authorList>
    </citation>
    <scope>NUCLEOTIDE SEQUENCE [LARGE SCALE GENOMIC DNA]</scope>
    <source>
        <strain evidence="15 16">LZ-22</strain>
    </source>
</reference>
<evidence type="ECO:0000259" key="14">
    <source>
        <dbReference type="PROSITE" id="PS50885"/>
    </source>
</evidence>
<dbReference type="PROSITE" id="PS50885">
    <property type="entry name" value="HAMP"/>
    <property type="match status" value="1"/>
</dbReference>
<evidence type="ECO:0000256" key="5">
    <source>
        <dbReference type="ARBA" id="ARBA00022679"/>
    </source>
</evidence>
<evidence type="ECO:0000256" key="3">
    <source>
        <dbReference type="ARBA" id="ARBA00012438"/>
    </source>
</evidence>
<dbReference type="InterPro" id="IPR050428">
    <property type="entry name" value="TCS_sensor_his_kinase"/>
</dbReference>
<dbReference type="RefSeq" id="WP_175557507.1">
    <property type="nucleotide sequence ID" value="NZ_FMYF01000011.1"/>
</dbReference>
<dbReference type="EMBL" id="FMYF01000011">
    <property type="protein sequence ID" value="SDB94476.1"/>
    <property type="molecule type" value="Genomic_DNA"/>
</dbReference>
<dbReference type="PROSITE" id="PS50109">
    <property type="entry name" value="HIS_KIN"/>
    <property type="match status" value="1"/>
</dbReference>
<dbReference type="FunFam" id="1.10.287.130:FF:000001">
    <property type="entry name" value="Two-component sensor histidine kinase"/>
    <property type="match status" value="1"/>
</dbReference>
<evidence type="ECO:0000256" key="1">
    <source>
        <dbReference type="ARBA" id="ARBA00000085"/>
    </source>
</evidence>
<comment type="subcellular location">
    <subcellularLocation>
        <location evidence="2">Cell membrane</location>
    </subcellularLocation>
</comment>
<organism evidence="15 16">
    <name type="scientific">Raineyella antarctica</name>
    <dbReference type="NCBI Taxonomy" id="1577474"/>
    <lineage>
        <taxon>Bacteria</taxon>
        <taxon>Bacillati</taxon>
        <taxon>Actinomycetota</taxon>
        <taxon>Actinomycetes</taxon>
        <taxon>Propionibacteriales</taxon>
        <taxon>Propionibacteriaceae</taxon>
        <taxon>Raineyella</taxon>
    </lineage>
</organism>